<protein>
    <recommendedName>
        <fullName evidence="1">ARB-07466-like C-terminal domain-containing protein</fullName>
    </recommendedName>
</protein>
<reference evidence="2" key="1">
    <citation type="submission" date="2023-07" db="EMBL/GenBank/DDBJ databases">
        <title>Functional and genomic diversity of the sorghum phyllosphere microbiome.</title>
        <authorList>
            <person name="Shade A."/>
        </authorList>
    </citation>
    <scope>NUCLEOTIDE SEQUENCE</scope>
    <source>
        <strain evidence="2">SORGH_AS_1067</strain>
    </source>
</reference>
<dbReference type="RefSeq" id="WP_307201424.1">
    <property type="nucleotide sequence ID" value="NZ_JAUTAN010000001.1"/>
</dbReference>
<dbReference type="InterPro" id="IPR058593">
    <property type="entry name" value="ARB_07466-like_C"/>
</dbReference>
<dbReference type="Proteomes" id="UP001239215">
    <property type="component" value="Unassembled WGS sequence"/>
</dbReference>
<comment type="caution">
    <text evidence="2">The sequence shown here is derived from an EMBL/GenBank/DDBJ whole genome shotgun (WGS) entry which is preliminary data.</text>
</comment>
<feature type="domain" description="ARB-07466-like C-terminal" evidence="1">
    <location>
        <begin position="198"/>
        <end position="303"/>
    </location>
</feature>
<sequence>MRSRLLVGLVVVVLVGGVVVLAGHWVYRSVEGFLPPPEGCVAEVDGARVELNREQAENASLIVAVAVRRGLPARAATIALATAYQESRIENIAYGDRDSVGLFQQRPSQGWGTREQILDPYYAIGRFYDGLVEVSGYAELPVTEAAQAVQRSAFPAAYADHEADARVLASALTGWSEAAFTCTWDADVRTEASDELDEAGLTPRAATVLAELEAAYGDLSVGGFAPGGVDSGHSDGSAHYDGRAVDVFTRPVTEESQRLGWSMAQYLVAHAERLDVATVIYDGKIWTARRSDEGWRDYDIDTGGVDEATAAILEHRDHVHVDVF</sequence>
<dbReference type="EMBL" id="JAUTAN010000001">
    <property type="protein sequence ID" value="MDQ1105319.1"/>
    <property type="molecule type" value="Genomic_DNA"/>
</dbReference>
<evidence type="ECO:0000313" key="2">
    <source>
        <dbReference type="EMBL" id="MDQ1105319.1"/>
    </source>
</evidence>
<gene>
    <name evidence="2" type="ORF">QE405_002603</name>
</gene>
<dbReference type="Pfam" id="PF26571">
    <property type="entry name" value="VldE"/>
    <property type="match status" value="1"/>
</dbReference>
<evidence type="ECO:0000259" key="1">
    <source>
        <dbReference type="Pfam" id="PF26571"/>
    </source>
</evidence>
<accession>A0AAJ1X2I4</accession>
<organism evidence="2 3">
    <name type="scientific">Nocardioides zeae</name>
    <dbReference type="NCBI Taxonomy" id="1457234"/>
    <lineage>
        <taxon>Bacteria</taxon>
        <taxon>Bacillati</taxon>
        <taxon>Actinomycetota</taxon>
        <taxon>Actinomycetes</taxon>
        <taxon>Propionibacteriales</taxon>
        <taxon>Nocardioidaceae</taxon>
        <taxon>Nocardioides</taxon>
    </lineage>
</organism>
<name>A0AAJ1X2I4_9ACTN</name>
<proteinExistence type="predicted"/>
<evidence type="ECO:0000313" key="3">
    <source>
        <dbReference type="Proteomes" id="UP001239215"/>
    </source>
</evidence>
<dbReference type="AlphaFoldDB" id="A0AAJ1X2I4"/>